<dbReference type="Pfam" id="PF02065">
    <property type="entry name" value="Melibiase"/>
    <property type="match status" value="1"/>
</dbReference>
<protein>
    <recommendedName>
        <fullName evidence="2">alpha-galactosidase</fullName>
        <ecNumber evidence="2">3.2.1.22</ecNumber>
    </recommendedName>
</protein>
<sequence>MITFKDNVFRLSTKKTSYCFRITPFGHLEHVYYGEKIDQDQDILPFIHKRTAQLGSCVMYDESDETYSLDTLPLEWSGIGKGDYRLSPVEIKRPGGNYTTDFVYRSHRLLPGTITFPGLPSGYGDEEGCTSLEITLEDLTEKVKVLLCYTVFHEVDVIARKTVIVNAGETKLSLQKIMSLQLDLPNDDFKLLTFNGGWIKEAHKQISPLGYGTIVNSSTTGDSSNIHNPGFLIGSAYTTEETGRAYGFNLVYSGNHYGAIERSNHDLVRIQLGINPHCFEWVLDPGERFCTPEAVMTFSGTGYNDLSNNFHRFINHHIVRGNWKNRERPVLLNNWEANFFKFNQEKLLRLARKGKEVGIELFVLDDGWFGARDSDKAGLGDYTVNKKKLPEGLKSYAKKIHELDLLCGLWFEPEMVNYDSDLYRAHPEYALTTPGKKPSLGRNQLVLDLCNPQVRDYIVENVSRILDECEIDYVKWDYNRHISDALSTTLNNQGEFFHRYILGLYEVLERIFIPRPHILFESCSSGGNRFDLGMLCYSPQIWSSDDTDPIERLKIQEGLSYLYPPSTMGAHVSAAPHQQTLRDTPLSTRFNVAAFGSLGYELDLQQLSPVERKEVKAQISFYKRYRRTLQYGTFRRGEHYKDNKVIWHSLAVDQKEAISGFFQTLAGASEGFDRLRIPGLIPESKYRVKTKAQRLFIKRFGGLVKHIMPVTLNPDGVILRTANRHYGLDDCVEEYTLTGALLKDNGILLNNQFVGSYINEHVRILGDFGSSLYVTREVNDEEELRSPE</sequence>
<dbReference type="InterPro" id="IPR013780">
    <property type="entry name" value="Glyco_hydro_b"/>
</dbReference>
<dbReference type="EMBL" id="JAMZFV010000008">
    <property type="protein sequence ID" value="MCP1109976.1"/>
    <property type="molecule type" value="Genomic_DNA"/>
</dbReference>
<proteinExistence type="predicted"/>
<organism evidence="7 8">
    <name type="scientific">Ohessyouella blattaphilus</name>
    <dbReference type="NCBI Taxonomy" id="2949333"/>
    <lineage>
        <taxon>Bacteria</taxon>
        <taxon>Bacillati</taxon>
        <taxon>Bacillota</taxon>
        <taxon>Clostridia</taxon>
        <taxon>Lachnospirales</taxon>
        <taxon>Lachnospiraceae</taxon>
        <taxon>Ohessyouella</taxon>
    </lineage>
</organism>
<evidence type="ECO:0000256" key="2">
    <source>
        <dbReference type="ARBA" id="ARBA00012755"/>
    </source>
</evidence>
<feature type="domain" description="Glycosyl hydrolase family 36 N-terminal" evidence="6">
    <location>
        <begin position="26"/>
        <end position="283"/>
    </location>
</feature>
<evidence type="ECO:0000259" key="6">
    <source>
        <dbReference type="Pfam" id="PF16875"/>
    </source>
</evidence>
<dbReference type="Gene3D" id="2.70.98.60">
    <property type="entry name" value="alpha-galactosidase from lactobacil brevis"/>
    <property type="match status" value="1"/>
</dbReference>
<feature type="domain" description="Glycosyl hydrolase family 36 C-terminal" evidence="5">
    <location>
        <begin position="647"/>
        <end position="773"/>
    </location>
</feature>
<keyword evidence="8" id="KW-1185">Reference proteome</keyword>
<name>A0ABT1EGZ3_9FIRM</name>
<dbReference type="GO" id="GO:0004557">
    <property type="term" value="F:alpha-galactosidase activity"/>
    <property type="evidence" value="ECO:0007669"/>
    <property type="project" value="UniProtKB-EC"/>
</dbReference>
<evidence type="ECO:0000256" key="1">
    <source>
        <dbReference type="ARBA" id="ARBA00001255"/>
    </source>
</evidence>
<dbReference type="InterPro" id="IPR031704">
    <property type="entry name" value="Glyco_hydro_36_N"/>
</dbReference>
<dbReference type="InterPro" id="IPR031705">
    <property type="entry name" value="Glyco_hydro_36_C"/>
</dbReference>
<keyword evidence="3 7" id="KW-0378">Hydrolase</keyword>
<evidence type="ECO:0000313" key="8">
    <source>
        <dbReference type="Proteomes" id="UP001523565"/>
    </source>
</evidence>
<accession>A0ABT1EGZ3</accession>
<comment type="caution">
    <text evidence="7">The sequence shown here is derived from an EMBL/GenBank/DDBJ whole genome shotgun (WGS) entry which is preliminary data.</text>
</comment>
<dbReference type="InterPro" id="IPR002252">
    <property type="entry name" value="Glyco_hydro_36"/>
</dbReference>
<dbReference type="Proteomes" id="UP001523565">
    <property type="component" value="Unassembled WGS sequence"/>
</dbReference>
<dbReference type="InterPro" id="IPR050985">
    <property type="entry name" value="Alpha-glycosidase_related"/>
</dbReference>
<gene>
    <name evidence="7" type="ORF">NK118_06905</name>
</gene>
<dbReference type="PRINTS" id="PR00743">
    <property type="entry name" value="GLHYDRLASE36"/>
</dbReference>
<dbReference type="Gene3D" id="2.60.40.1180">
    <property type="entry name" value="Golgi alpha-mannosidase II"/>
    <property type="match status" value="1"/>
</dbReference>
<dbReference type="PIRSF" id="PIRSF005536">
    <property type="entry name" value="Agal"/>
    <property type="match status" value="1"/>
</dbReference>
<keyword evidence="4 7" id="KW-0326">Glycosidase</keyword>
<dbReference type="Pfam" id="PF16875">
    <property type="entry name" value="Glyco_hydro_36N"/>
    <property type="match status" value="1"/>
</dbReference>
<dbReference type="PROSITE" id="PS00512">
    <property type="entry name" value="ALPHA_GALACTOSIDASE"/>
    <property type="match status" value="1"/>
</dbReference>
<evidence type="ECO:0000259" key="5">
    <source>
        <dbReference type="Pfam" id="PF16874"/>
    </source>
</evidence>
<evidence type="ECO:0000256" key="4">
    <source>
        <dbReference type="ARBA" id="ARBA00023295"/>
    </source>
</evidence>
<dbReference type="EC" id="3.2.1.22" evidence="2"/>
<dbReference type="InterPro" id="IPR038417">
    <property type="entry name" value="Alpga-gal_N_sf"/>
</dbReference>
<dbReference type="InterPro" id="IPR017853">
    <property type="entry name" value="GH"/>
</dbReference>
<reference evidence="7 8" key="1">
    <citation type="journal article" date="2022" name="Genome Biol. Evol.">
        <title>Host diet, physiology and behaviors set the stage for Lachnospiraceae cladogenesis.</title>
        <authorList>
            <person name="Vera-Ponce De Leon A."/>
            <person name="Schneider M."/>
            <person name="Jahnes B.C."/>
            <person name="Sadowski V."/>
            <person name="Camuy-Velez L.A."/>
            <person name="Duan J."/>
            <person name="Sabree Z.L."/>
        </authorList>
    </citation>
    <scope>NUCLEOTIDE SEQUENCE [LARGE SCALE GENOMIC DNA]</scope>
    <source>
        <strain evidence="7 8">PAL227</strain>
    </source>
</reference>
<dbReference type="Pfam" id="PF16874">
    <property type="entry name" value="Glyco_hydro_36C"/>
    <property type="match status" value="1"/>
</dbReference>
<dbReference type="RefSeq" id="WP_262068857.1">
    <property type="nucleotide sequence ID" value="NZ_JAMXOC010000008.1"/>
</dbReference>
<evidence type="ECO:0000313" key="7">
    <source>
        <dbReference type="EMBL" id="MCP1109976.1"/>
    </source>
</evidence>
<dbReference type="PANTHER" id="PTHR43053:SF3">
    <property type="entry name" value="ALPHA-GALACTOSIDASE C-RELATED"/>
    <property type="match status" value="1"/>
</dbReference>
<dbReference type="InterPro" id="IPR013785">
    <property type="entry name" value="Aldolase_TIM"/>
</dbReference>
<evidence type="ECO:0000256" key="3">
    <source>
        <dbReference type="ARBA" id="ARBA00022801"/>
    </source>
</evidence>
<comment type="catalytic activity">
    <reaction evidence="1">
        <text>Hydrolysis of terminal, non-reducing alpha-D-galactose residues in alpha-D-galactosides, including galactose oligosaccharides, galactomannans and galactolipids.</text>
        <dbReference type="EC" id="3.2.1.22"/>
    </reaction>
</comment>
<dbReference type="SUPFAM" id="SSF51445">
    <property type="entry name" value="(Trans)glycosidases"/>
    <property type="match status" value="1"/>
</dbReference>
<dbReference type="PANTHER" id="PTHR43053">
    <property type="entry name" value="GLYCOSIDASE FAMILY 31"/>
    <property type="match status" value="1"/>
</dbReference>
<dbReference type="CDD" id="cd14791">
    <property type="entry name" value="GH36"/>
    <property type="match status" value="1"/>
</dbReference>
<dbReference type="Gene3D" id="3.20.20.70">
    <property type="entry name" value="Aldolase class I"/>
    <property type="match status" value="1"/>
</dbReference>
<dbReference type="InterPro" id="IPR000111">
    <property type="entry name" value="Glyco_hydro_27/36_CS"/>
</dbReference>